<evidence type="ECO:0000256" key="2">
    <source>
        <dbReference type="SAM" id="Phobius"/>
    </source>
</evidence>
<dbReference type="Proteomes" id="UP001208567">
    <property type="component" value="Unassembled WGS sequence"/>
</dbReference>
<dbReference type="EMBL" id="BRXR01000001">
    <property type="protein sequence ID" value="GLC30048.1"/>
    <property type="molecule type" value="Genomic_DNA"/>
</dbReference>
<dbReference type="InterPro" id="IPR010540">
    <property type="entry name" value="CmpB_TMEM229"/>
</dbReference>
<feature type="transmembrane region" description="Helical" evidence="2">
    <location>
        <begin position="86"/>
        <end position="106"/>
    </location>
</feature>
<keyword evidence="4" id="KW-1185">Reference proteome</keyword>
<comment type="caution">
    <text evidence="3">The sequence shown here is derived from an EMBL/GenBank/DDBJ whole genome shotgun (WGS) entry which is preliminary data.</text>
</comment>
<evidence type="ECO:0000313" key="4">
    <source>
        <dbReference type="Proteomes" id="UP001208567"/>
    </source>
</evidence>
<sequence length="240" mass="28056">MLYHLYKQKRFVNRGFLNGPLCPIYGITAVLLILFLTPISENILYVFVGGAIIASLLELITGYLLEAFFNTKWWDYSDEKFNFKGYICVRFSIIWGFISIIFLKVINVQVSKFTTWLSYFNSEILYHILLILLIVDIALTINSLITFRKLFIDLQEVLVETKNNVEKLRELKLTTEAKENIQLRVSHLMDIKERMASRVSLRHKALLRAYPQITSKKFGTAIEEIKSRVNKVNIKKRSKH</sequence>
<gene>
    <name evidence="3" type="ORF">bsdE14_14580</name>
</gene>
<evidence type="ECO:0000256" key="1">
    <source>
        <dbReference type="SAM" id="Coils"/>
    </source>
</evidence>
<reference evidence="3 4" key="1">
    <citation type="journal article" date="2024" name="Int. J. Syst. Evol. Microbiol.">
        <title>Clostridium omnivorum sp. nov., isolated from anoxic soil under the treatment of reductive soil disinfestation.</title>
        <authorList>
            <person name="Ueki A."/>
            <person name="Tonouchi A."/>
            <person name="Kaku N."/>
            <person name="Honma S."/>
            <person name="Ueki K."/>
        </authorList>
    </citation>
    <scope>NUCLEOTIDE SEQUENCE [LARGE SCALE GENOMIC DNA]</scope>
    <source>
        <strain evidence="3 4">E14</strain>
    </source>
</reference>
<proteinExistence type="predicted"/>
<feature type="transmembrane region" description="Helical" evidence="2">
    <location>
        <begin position="126"/>
        <end position="145"/>
    </location>
</feature>
<feature type="coiled-coil region" evidence="1">
    <location>
        <begin position="151"/>
        <end position="178"/>
    </location>
</feature>
<keyword evidence="2" id="KW-0812">Transmembrane</keyword>
<accession>A0ABQ5N494</accession>
<dbReference type="Pfam" id="PF06541">
    <property type="entry name" value="ABC_trans_CmpB"/>
    <property type="match status" value="1"/>
</dbReference>
<feature type="transmembrane region" description="Helical" evidence="2">
    <location>
        <begin position="16"/>
        <end position="37"/>
    </location>
</feature>
<feature type="transmembrane region" description="Helical" evidence="2">
    <location>
        <begin position="43"/>
        <end position="65"/>
    </location>
</feature>
<protein>
    <submittedName>
        <fullName evidence="3">Membrane protein</fullName>
    </submittedName>
</protein>
<organism evidence="3 4">
    <name type="scientific">Clostridium omnivorum</name>
    <dbReference type="NCBI Taxonomy" id="1604902"/>
    <lineage>
        <taxon>Bacteria</taxon>
        <taxon>Bacillati</taxon>
        <taxon>Bacillota</taxon>
        <taxon>Clostridia</taxon>
        <taxon>Eubacteriales</taxon>
        <taxon>Clostridiaceae</taxon>
        <taxon>Clostridium</taxon>
    </lineage>
</organism>
<keyword evidence="2" id="KW-1133">Transmembrane helix</keyword>
<keyword evidence="2" id="KW-0472">Membrane</keyword>
<evidence type="ECO:0000313" key="3">
    <source>
        <dbReference type="EMBL" id="GLC30048.1"/>
    </source>
</evidence>
<name>A0ABQ5N494_9CLOT</name>
<keyword evidence="1" id="KW-0175">Coiled coil</keyword>